<comment type="similarity">
    <text evidence="16">Belongs to the AAA ATPase family. MSP1 subfamily.</text>
</comment>
<evidence type="ECO:0000256" key="17">
    <source>
        <dbReference type="ARBA" id="ARBA00040718"/>
    </source>
</evidence>
<evidence type="ECO:0000256" key="8">
    <source>
        <dbReference type="ARBA" id="ARBA00022967"/>
    </source>
</evidence>
<keyword evidence="14" id="KW-0628">Postsynaptic cell membrane</keyword>
<dbReference type="AlphaFoldDB" id="A0A2U9CPX3"/>
<dbReference type="InterPro" id="IPR003960">
    <property type="entry name" value="ATPase_AAA_CS"/>
</dbReference>
<accession>A0A2U9CPX3</accession>
<dbReference type="PANTHER" id="PTHR45644:SF2">
    <property type="entry name" value="OUTER MITOCHONDRIAL TRANSMEMBRANE HELIX TRANSLOCASE"/>
    <property type="match status" value="1"/>
</dbReference>
<evidence type="ECO:0000313" key="24">
    <source>
        <dbReference type="Proteomes" id="UP000246464"/>
    </source>
</evidence>
<dbReference type="GO" id="GO:0005524">
    <property type="term" value="F:ATP binding"/>
    <property type="evidence" value="ECO:0007669"/>
    <property type="project" value="UniProtKB-KW"/>
</dbReference>
<protein>
    <recommendedName>
        <fullName evidence="17">Outer mitochondrial transmembrane helix translocase</fullName>
    </recommendedName>
</protein>
<dbReference type="GO" id="GO:0045211">
    <property type="term" value="C:postsynaptic membrane"/>
    <property type="evidence" value="ECO:0007669"/>
    <property type="project" value="UniProtKB-SubCell"/>
</dbReference>
<feature type="domain" description="AAA+ ATPase" evidence="22">
    <location>
        <begin position="344"/>
        <end position="482"/>
    </location>
</feature>
<dbReference type="Proteomes" id="UP000246464">
    <property type="component" value="Chromosome 18"/>
</dbReference>
<keyword evidence="24" id="KW-1185">Reference proteome</keyword>
<keyword evidence="6" id="KW-1000">Mitochondrion outer membrane</keyword>
<dbReference type="FunFam" id="3.40.50.300:FF:000538">
    <property type="entry name" value="ATPase family AAA domain-containing protein 1"/>
    <property type="match status" value="1"/>
</dbReference>
<keyword evidence="10" id="KW-0770">Synapse</keyword>
<evidence type="ECO:0000256" key="13">
    <source>
        <dbReference type="ARBA" id="ARBA00023140"/>
    </source>
</evidence>
<comment type="function">
    <text evidence="19">Outer mitochondrial translocase required to remove mislocalized tail-anchored transmembrane proteins on mitochondria. Specifically recognizes and binds tail-anchored transmembrane proteins: acts as a dislocase that mediates the ATP-dependent extraction of mistargeted tail-anchored transmembrane proteins from the mitochondrion outer membrane. Also plays a critical role in regulating the surface expression of AMPA receptors (AMPAR), thereby regulating synaptic plasticity and learning and memory.</text>
</comment>
<comment type="catalytic activity">
    <reaction evidence="18">
        <text>[protein]-with a C-terminal TM segment(out) + ATP + H2O = [protein]-with a C-terminal TM segment(in) + ADP + phosphate + H(+)</text>
        <dbReference type="Rhea" id="RHEA:66168"/>
        <dbReference type="Rhea" id="RHEA-COMP:16963"/>
        <dbReference type="ChEBI" id="CHEBI:15377"/>
        <dbReference type="ChEBI" id="CHEBI:15378"/>
        <dbReference type="ChEBI" id="CHEBI:30616"/>
        <dbReference type="ChEBI" id="CHEBI:43474"/>
        <dbReference type="ChEBI" id="CHEBI:90782"/>
        <dbReference type="ChEBI" id="CHEBI:456216"/>
    </reaction>
</comment>
<keyword evidence="8" id="KW-1278">Translocase</keyword>
<evidence type="ECO:0000256" key="1">
    <source>
        <dbReference type="ARBA" id="ARBA00004549"/>
    </source>
</evidence>
<evidence type="ECO:0000256" key="7">
    <source>
        <dbReference type="ARBA" id="ARBA00022840"/>
    </source>
</evidence>
<sequence>MFNKKTTCTSTTEEERIEEAPPPDVTGAGESFYRINEPFVLFSPRGSFGAVGPRGSSPPVVCQCIRPEAAPLRPLSLEGGKHWSGVRQGANTGQGSVRGPTLWSGDRQGSNTGQWSVRGPTLVRGPSGGQHCGPGTVRGPTLVRGPSGGQHCGPGTVRCPTLWSRDLQGANTGQGSNTVVQGPSGEFSVIESFRSDRSLTWTGPEPSPSPQCFITMVLRDVPVENITRPLGRNEVIGLLFRLTIFGAVTYFTIKWMVDAIDPTRKQKLEAQKQAEKLMRQIGVKNVKLSEYEMSIAAHLVDPLSMQITWSDVAGLDEVITELKETVILPVQKRHLFHGSRLLQPPKGVLLYGPPGCGKTLIAKATAKEAGFRFINLQPSTLTDKWYGESQKLAAAVFSLAVKLQPSIIFIDEIDSFLRSRSSSDHEATAMMKAQFMSLWDGLDTDHDCQVIIMGATNRPQDLDSAILRRMATRFHINQPSVGQREQILKLILENERVDSSIDLVNVAKETEGFSGSDLRETCRDAALLCVRDFVHAQSDSSSDDFIRPIHQSDLQKAIGKMKKSKLAGGPAGALQHAALD</sequence>
<keyword evidence="11" id="KW-0496">Mitochondrion</keyword>
<evidence type="ECO:0000256" key="4">
    <source>
        <dbReference type="ARBA" id="ARBA00022692"/>
    </source>
</evidence>
<dbReference type="PANTHER" id="PTHR45644">
    <property type="entry name" value="AAA ATPASE, PUTATIVE (AFU_ORTHOLOGUE AFUA_2G12920)-RELATED-RELATED"/>
    <property type="match status" value="1"/>
</dbReference>
<keyword evidence="3" id="KW-1003">Cell membrane</keyword>
<dbReference type="InterPro" id="IPR041569">
    <property type="entry name" value="AAA_lid_3"/>
</dbReference>
<evidence type="ECO:0000313" key="23">
    <source>
        <dbReference type="EMBL" id="AWP18223.1"/>
    </source>
</evidence>
<organism evidence="23 24">
    <name type="scientific">Scophthalmus maximus</name>
    <name type="common">Turbot</name>
    <name type="synonym">Psetta maxima</name>
    <dbReference type="NCBI Taxonomy" id="52904"/>
    <lineage>
        <taxon>Eukaryota</taxon>
        <taxon>Metazoa</taxon>
        <taxon>Chordata</taxon>
        <taxon>Craniata</taxon>
        <taxon>Vertebrata</taxon>
        <taxon>Euteleostomi</taxon>
        <taxon>Actinopterygii</taxon>
        <taxon>Neopterygii</taxon>
        <taxon>Teleostei</taxon>
        <taxon>Neoteleostei</taxon>
        <taxon>Acanthomorphata</taxon>
        <taxon>Carangaria</taxon>
        <taxon>Pleuronectiformes</taxon>
        <taxon>Pleuronectoidei</taxon>
        <taxon>Scophthalmidae</taxon>
        <taxon>Scophthalmus</taxon>
    </lineage>
</organism>
<dbReference type="CDD" id="cd19520">
    <property type="entry name" value="RecA-like_ATAD1"/>
    <property type="match status" value="1"/>
</dbReference>
<dbReference type="GO" id="GO:0005741">
    <property type="term" value="C:mitochondrial outer membrane"/>
    <property type="evidence" value="ECO:0007669"/>
    <property type="project" value="UniProtKB-SubCell"/>
</dbReference>
<proteinExistence type="inferred from homology"/>
<feature type="region of interest" description="Disordered" evidence="21">
    <location>
        <begin position="85"/>
        <end position="152"/>
    </location>
</feature>
<evidence type="ECO:0000259" key="22">
    <source>
        <dbReference type="SMART" id="SM00382"/>
    </source>
</evidence>
<dbReference type="InterPro" id="IPR027417">
    <property type="entry name" value="P-loop_NTPase"/>
</dbReference>
<evidence type="ECO:0000256" key="14">
    <source>
        <dbReference type="ARBA" id="ARBA00023257"/>
    </source>
</evidence>
<dbReference type="SUPFAM" id="SSF52540">
    <property type="entry name" value="P-loop containing nucleoside triphosphate hydrolases"/>
    <property type="match status" value="1"/>
</dbReference>
<dbReference type="GO" id="GO:0140570">
    <property type="term" value="P:extraction of mislocalized protein from mitochondrial outer membrane"/>
    <property type="evidence" value="ECO:0007669"/>
    <property type="project" value="TreeGrafter"/>
</dbReference>
<dbReference type="InterPro" id="IPR051701">
    <property type="entry name" value="Mito_OM_Translocase_MSP1"/>
</dbReference>
<gene>
    <name evidence="23" type="ORF">SMAX5B_007234</name>
</gene>
<evidence type="ECO:0000256" key="12">
    <source>
        <dbReference type="ARBA" id="ARBA00023136"/>
    </source>
</evidence>
<evidence type="ECO:0000256" key="19">
    <source>
        <dbReference type="ARBA" id="ARBA00056396"/>
    </source>
</evidence>
<keyword evidence="9" id="KW-1133">Transmembrane helix</keyword>
<dbReference type="Pfam" id="PF17862">
    <property type="entry name" value="AAA_lid_3"/>
    <property type="match status" value="1"/>
</dbReference>
<keyword evidence="12" id="KW-0472">Membrane</keyword>
<evidence type="ECO:0000256" key="16">
    <source>
        <dbReference type="ARBA" id="ARBA00038383"/>
    </source>
</evidence>
<feature type="compositionally biased region" description="Low complexity" evidence="21">
    <location>
        <begin position="1"/>
        <end position="11"/>
    </location>
</feature>
<dbReference type="InterPro" id="IPR003593">
    <property type="entry name" value="AAA+_ATPase"/>
</dbReference>
<dbReference type="Pfam" id="PF00004">
    <property type="entry name" value="AAA"/>
    <property type="match status" value="1"/>
</dbReference>
<evidence type="ECO:0000256" key="5">
    <source>
        <dbReference type="ARBA" id="ARBA00022741"/>
    </source>
</evidence>
<evidence type="ECO:0000256" key="10">
    <source>
        <dbReference type="ARBA" id="ARBA00023018"/>
    </source>
</evidence>
<keyword evidence="7 20" id="KW-0067">ATP-binding</keyword>
<keyword evidence="13" id="KW-0576">Peroxisome</keyword>
<dbReference type="STRING" id="52904.ENSSMAP00000022193"/>
<feature type="region of interest" description="Disordered" evidence="21">
    <location>
        <begin position="1"/>
        <end position="29"/>
    </location>
</feature>
<dbReference type="Gene3D" id="1.10.8.60">
    <property type="match status" value="1"/>
</dbReference>
<dbReference type="GO" id="GO:0005778">
    <property type="term" value="C:peroxisomal membrane"/>
    <property type="evidence" value="ECO:0007669"/>
    <property type="project" value="UniProtKB-SubCell"/>
</dbReference>
<keyword evidence="4" id="KW-0812">Transmembrane</keyword>
<comment type="subcellular location">
    <subcellularLocation>
        <location evidence="2">Mitochondrion outer membrane</location>
        <topology evidence="2">Single-pass membrane protein</topology>
    </subcellularLocation>
    <subcellularLocation>
        <location evidence="1">Peroxisome membrane</location>
        <topology evidence="1">Single-pass membrane protein</topology>
    </subcellularLocation>
    <subcellularLocation>
        <location evidence="15">Postsynaptic cell membrane</location>
        <topology evidence="15">Single-pass membrane protein</topology>
    </subcellularLocation>
</comment>
<evidence type="ECO:0000256" key="3">
    <source>
        <dbReference type="ARBA" id="ARBA00022475"/>
    </source>
</evidence>
<dbReference type="GO" id="GO:0016887">
    <property type="term" value="F:ATP hydrolysis activity"/>
    <property type="evidence" value="ECO:0007669"/>
    <property type="project" value="InterPro"/>
</dbReference>
<evidence type="ECO:0000256" key="15">
    <source>
        <dbReference type="ARBA" id="ARBA00037805"/>
    </source>
</evidence>
<dbReference type="Gene3D" id="3.40.50.300">
    <property type="entry name" value="P-loop containing nucleotide triphosphate hydrolases"/>
    <property type="match status" value="1"/>
</dbReference>
<dbReference type="InterPro" id="IPR003959">
    <property type="entry name" value="ATPase_AAA_core"/>
</dbReference>
<keyword evidence="5 20" id="KW-0547">Nucleotide-binding</keyword>
<dbReference type="EMBL" id="CP026260">
    <property type="protein sequence ID" value="AWP18223.1"/>
    <property type="molecule type" value="Genomic_DNA"/>
</dbReference>
<evidence type="ECO:0000256" key="20">
    <source>
        <dbReference type="RuleBase" id="RU003651"/>
    </source>
</evidence>
<name>A0A2U9CPX3_SCOMX</name>
<evidence type="ECO:0000256" key="18">
    <source>
        <dbReference type="ARBA" id="ARBA00048588"/>
    </source>
</evidence>
<evidence type="ECO:0000256" key="21">
    <source>
        <dbReference type="SAM" id="MobiDB-lite"/>
    </source>
</evidence>
<dbReference type="SMART" id="SM00382">
    <property type="entry name" value="AAA"/>
    <property type="match status" value="1"/>
</dbReference>
<evidence type="ECO:0000256" key="11">
    <source>
        <dbReference type="ARBA" id="ARBA00023128"/>
    </source>
</evidence>
<evidence type="ECO:0000256" key="9">
    <source>
        <dbReference type="ARBA" id="ARBA00022989"/>
    </source>
</evidence>
<reference evidence="23 24" key="1">
    <citation type="submission" date="2017-12" db="EMBL/GenBank/DDBJ databases">
        <title>Integrating genomic resources of turbot (Scophthalmus maximus) in depth evaluation of genetic and physical mapping variation across individuals.</title>
        <authorList>
            <person name="Martinez P."/>
        </authorList>
    </citation>
    <scope>NUCLEOTIDE SEQUENCE [LARGE SCALE GENOMIC DNA]</scope>
</reference>
<evidence type="ECO:0000256" key="2">
    <source>
        <dbReference type="ARBA" id="ARBA00004572"/>
    </source>
</evidence>
<evidence type="ECO:0000256" key="6">
    <source>
        <dbReference type="ARBA" id="ARBA00022787"/>
    </source>
</evidence>
<dbReference type="PROSITE" id="PS00674">
    <property type="entry name" value="AAA"/>
    <property type="match status" value="1"/>
</dbReference>